<evidence type="ECO:0000313" key="1">
    <source>
        <dbReference type="EMBL" id="PTD95885.1"/>
    </source>
</evidence>
<gene>
    <name evidence="1" type="ORF">C8261_12620</name>
</gene>
<dbReference type="OrthoDB" id="9135053at2"/>
<comment type="caution">
    <text evidence="1">The sequence shown here is derived from an EMBL/GenBank/DDBJ whole genome shotgun (WGS) entry which is preliminary data.</text>
</comment>
<reference evidence="1 2" key="1">
    <citation type="submission" date="2018-03" db="EMBL/GenBank/DDBJ databases">
        <authorList>
            <person name="Keele B.F."/>
        </authorList>
    </citation>
    <scope>NUCLEOTIDE SEQUENCE [LARGE SCALE GENOMIC DNA]</scope>
    <source>
        <strain evidence="1 2">D20</strain>
    </source>
</reference>
<organism evidence="1 2">
    <name type="scientific">Pseudothauera lacus</name>
    <dbReference type="NCBI Taxonomy" id="2136175"/>
    <lineage>
        <taxon>Bacteria</taxon>
        <taxon>Pseudomonadati</taxon>
        <taxon>Pseudomonadota</taxon>
        <taxon>Betaproteobacteria</taxon>
        <taxon>Rhodocyclales</taxon>
        <taxon>Zoogloeaceae</taxon>
        <taxon>Pseudothauera</taxon>
    </lineage>
</organism>
<dbReference type="AlphaFoldDB" id="A0A2T4IDN6"/>
<reference evidence="1 2" key="2">
    <citation type="submission" date="2018-04" db="EMBL/GenBank/DDBJ databases">
        <title>Thauera lacus sp. nov., isolated from an saline lake in Inner Mongolia, China.</title>
        <authorList>
            <person name="Liang Q.-Y."/>
        </authorList>
    </citation>
    <scope>NUCLEOTIDE SEQUENCE [LARGE SCALE GENOMIC DNA]</scope>
    <source>
        <strain evidence="1 2">D20</strain>
    </source>
</reference>
<sequence length="76" mass="8602">METPSTTTPRGAFTVAEFCKAHSFTKVLFYKLIKEGRGPRIMKVGSRTLISIEAAADWRRQMEDCAALMPSRRSKH</sequence>
<accession>A0A2T4IDN6</accession>
<dbReference type="EMBL" id="PZKC01000010">
    <property type="protein sequence ID" value="PTD95885.1"/>
    <property type="molecule type" value="Genomic_DNA"/>
</dbReference>
<keyword evidence="2" id="KW-1185">Reference proteome</keyword>
<proteinExistence type="predicted"/>
<name>A0A2T4IDN6_9RHOO</name>
<evidence type="ECO:0008006" key="3">
    <source>
        <dbReference type="Google" id="ProtNLM"/>
    </source>
</evidence>
<protein>
    <recommendedName>
        <fullName evidence="3">Helix-turn-helix domain-containing protein</fullName>
    </recommendedName>
</protein>
<dbReference type="Proteomes" id="UP000241193">
    <property type="component" value="Unassembled WGS sequence"/>
</dbReference>
<evidence type="ECO:0000313" key="2">
    <source>
        <dbReference type="Proteomes" id="UP000241193"/>
    </source>
</evidence>
<dbReference type="RefSeq" id="WP_107494127.1">
    <property type="nucleotide sequence ID" value="NZ_PZKC01000010.1"/>
</dbReference>